<sequence length="63" mass="7501">MKCRENSDYRIVQELRIFCNNDERFSISEFVNNRFAAIIQIIYKGVLCQEIIQDRAFIHDVCA</sequence>
<proteinExistence type="predicted"/>
<accession>A0A915K2T0</accession>
<dbReference type="WBParaSite" id="nRc.2.0.1.t32138-RA">
    <property type="protein sequence ID" value="nRc.2.0.1.t32138-RA"/>
    <property type="gene ID" value="nRc.2.0.1.g32138"/>
</dbReference>
<dbReference type="Proteomes" id="UP000887565">
    <property type="component" value="Unplaced"/>
</dbReference>
<name>A0A915K2T0_ROMCU</name>
<evidence type="ECO:0000313" key="2">
    <source>
        <dbReference type="WBParaSite" id="nRc.2.0.1.t32138-RA"/>
    </source>
</evidence>
<reference evidence="2" key="1">
    <citation type="submission" date="2022-11" db="UniProtKB">
        <authorList>
            <consortium name="WormBaseParasite"/>
        </authorList>
    </citation>
    <scope>IDENTIFICATION</scope>
</reference>
<dbReference type="AlphaFoldDB" id="A0A915K2T0"/>
<protein>
    <submittedName>
        <fullName evidence="2">Uncharacterized protein</fullName>
    </submittedName>
</protein>
<organism evidence="1 2">
    <name type="scientific">Romanomermis culicivorax</name>
    <name type="common">Nematode worm</name>
    <dbReference type="NCBI Taxonomy" id="13658"/>
    <lineage>
        <taxon>Eukaryota</taxon>
        <taxon>Metazoa</taxon>
        <taxon>Ecdysozoa</taxon>
        <taxon>Nematoda</taxon>
        <taxon>Enoplea</taxon>
        <taxon>Dorylaimia</taxon>
        <taxon>Mermithida</taxon>
        <taxon>Mermithoidea</taxon>
        <taxon>Mermithidae</taxon>
        <taxon>Romanomermis</taxon>
    </lineage>
</organism>
<evidence type="ECO:0000313" key="1">
    <source>
        <dbReference type="Proteomes" id="UP000887565"/>
    </source>
</evidence>
<keyword evidence="1" id="KW-1185">Reference proteome</keyword>